<sequence length="326" mass="34929">MSNTVKVAVTGAGGQIGYSLVFRIASGELFGPDTKVVLSLLEIPQAVKALEGLAMELQDCAFETLAGIEINSDAQAGFDGVNWAILVGAKPRGPGMERKDLISENGPIFTGQGKALQRGAADMRCVVVGNPCNTNALIAAKNAGDVPFNRFSAMTMLDENRARYQLAAKAGVDISQVRNMTIWGNHSATQYPDFFNATIGGKKATDVITDHEWLQGEFITTVQKRGAAIISARGKSSAASAANAALDHVKNFTRPTEDGNWFSAAVPSDGSYGVEEGLIFSFPLRTKEDGSYEIVQGLAHNDFAQEKLAKTQEELKQEREVVKDLL</sequence>
<evidence type="ECO:0000256" key="10">
    <source>
        <dbReference type="PIRSR" id="PIRSR000102-3"/>
    </source>
</evidence>
<dbReference type="SUPFAM" id="SSF51735">
    <property type="entry name" value="NAD(P)-binding Rossmann-fold domains"/>
    <property type="match status" value="1"/>
</dbReference>
<feature type="binding site" evidence="7 9">
    <location>
        <position position="98"/>
    </location>
    <ligand>
        <name>substrate</name>
    </ligand>
</feature>
<organism evidence="14 15">
    <name type="scientific">Sulfidibacter corallicola</name>
    <dbReference type="NCBI Taxonomy" id="2818388"/>
    <lineage>
        <taxon>Bacteria</taxon>
        <taxon>Pseudomonadati</taxon>
        <taxon>Acidobacteriota</taxon>
        <taxon>Holophagae</taxon>
        <taxon>Acanthopleuribacterales</taxon>
        <taxon>Acanthopleuribacteraceae</taxon>
        <taxon>Sulfidibacter</taxon>
    </lineage>
</organism>
<feature type="binding site" evidence="7 9">
    <location>
        <position position="161"/>
    </location>
    <ligand>
        <name>substrate</name>
    </ligand>
</feature>
<evidence type="ECO:0000256" key="5">
    <source>
        <dbReference type="ARBA" id="ARBA00023027"/>
    </source>
</evidence>
<dbReference type="InterPro" id="IPR010945">
    <property type="entry name" value="Malate_DH_type2"/>
</dbReference>
<reference evidence="14" key="1">
    <citation type="submission" date="2021-03" db="EMBL/GenBank/DDBJ databases">
        <title>Acanthopleuribacteraceae sp. M133.</title>
        <authorList>
            <person name="Wang G."/>
        </authorList>
    </citation>
    <scope>NUCLEOTIDE SEQUENCE</scope>
    <source>
        <strain evidence="14">M133</strain>
    </source>
</reference>
<dbReference type="GO" id="GO:0006099">
    <property type="term" value="P:tricarboxylic acid cycle"/>
    <property type="evidence" value="ECO:0007669"/>
    <property type="project" value="UniProtKB-UniRule"/>
</dbReference>
<dbReference type="InterPro" id="IPR001252">
    <property type="entry name" value="Malate_DH_AS"/>
</dbReference>
<dbReference type="EC" id="1.1.1.37" evidence="2 7"/>
<keyword evidence="15" id="KW-1185">Reference proteome</keyword>
<dbReference type="Pfam" id="PF02866">
    <property type="entry name" value="Ldh_1_C"/>
    <property type="match status" value="1"/>
</dbReference>
<dbReference type="KEGG" id="scor:J3U87_32190"/>
<dbReference type="EMBL" id="CP071793">
    <property type="protein sequence ID" value="QTD50269.1"/>
    <property type="molecule type" value="Genomic_DNA"/>
</dbReference>
<comment type="catalytic activity">
    <reaction evidence="6 7 11">
        <text>(S)-malate + NAD(+) = oxaloacetate + NADH + H(+)</text>
        <dbReference type="Rhea" id="RHEA:21432"/>
        <dbReference type="ChEBI" id="CHEBI:15378"/>
        <dbReference type="ChEBI" id="CHEBI:15589"/>
        <dbReference type="ChEBI" id="CHEBI:16452"/>
        <dbReference type="ChEBI" id="CHEBI:57540"/>
        <dbReference type="ChEBI" id="CHEBI:57945"/>
        <dbReference type="EC" id="1.1.1.37"/>
    </reaction>
</comment>
<dbReference type="RefSeq" id="WP_237379899.1">
    <property type="nucleotide sequence ID" value="NZ_CP071793.1"/>
</dbReference>
<feature type="binding site" evidence="7">
    <location>
        <position position="112"/>
    </location>
    <ligand>
        <name>NAD(+)</name>
        <dbReference type="ChEBI" id="CHEBI:57540"/>
    </ligand>
</feature>
<feature type="active site" description="Proton acceptor" evidence="7 8">
    <location>
        <position position="186"/>
    </location>
</feature>
<dbReference type="HAMAP" id="MF_01517">
    <property type="entry name" value="Malate_dehydrog_2"/>
    <property type="match status" value="1"/>
</dbReference>
<name>A0A8A4TJR2_SULCO</name>
<dbReference type="Proteomes" id="UP000663929">
    <property type="component" value="Chromosome"/>
</dbReference>
<dbReference type="InterPro" id="IPR036291">
    <property type="entry name" value="NAD(P)-bd_dom_sf"/>
</dbReference>
<dbReference type="GO" id="GO:0006108">
    <property type="term" value="P:malate metabolic process"/>
    <property type="evidence" value="ECO:0007669"/>
    <property type="project" value="InterPro"/>
</dbReference>
<dbReference type="InterPro" id="IPR001557">
    <property type="entry name" value="L-lactate/malate_DH"/>
</dbReference>
<protein>
    <recommendedName>
        <fullName evidence="2 7">Malate dehydrogenase</fullName>
        <ecNumber evidence="2 7">1.1.1.37</ecNumber>
    </recommendedName>
</protein>
<accession>A0A8A4TJR2</accession>
<dbReference type="PIRSF" id="PIRSF000102">
    <property type="entry name" value="Lac_mal_DH"/>
    <property type="match status" value="1"/>
</dbReference>
<dbReference type="Pfam" id="PF00056">
    <property type="entry name" value="Ldh_1_N"/>
    <property type="match status" value="1"/>
</dbReference>
<proteinExistence type="inferred from homology"/>
<evidence type="ECO:0000256" key="4">
    <source>
        <dbReference type="ARBA" id="ARBA00023002"/>
    </source>
</evidence>
<dbReference type="PANTHER" id="PTHR23382">
    <property type="entry name" value="MALATE DEHYDROGENASE"/>
    <property type="match status" value="1"/>
</dbReference>
<evidence type="ECO:0000256" key="1">
    <source>
        <dbReference type="ARBA" id="ARBA00009613"/>
    </source>
</evidence>
<evidence type="ECO:0000256" key="2">
    <source>
        <dbReference type="ARBA" id="ARBA00012995"/>
    </source>
</evidence>
<feature type="binding site" evidence="7 9">
    <location>
        <position position="92"/>
    </location>
    <ligand>
        <name>substrate</name>
    </ligand>
</feature>
<dbReference type="AlphaFoldDB" id="A0A8A4TJR2"/>
<comment type="function">
    <text evidence="7">Catalyzes the reversible oxidation of malate to oxaloacetate.</text>
</comment>
<dbReference type="InterPro" id="IPR022383">
    <property type="entry name" value="Lactate/malate_DH_C"/>
</dbReference>
<evidence type="ECO:0000313" key="15">
    <source>
        <dbReference type="Proteomes" id="UP000663929"/>
    </source>
</evidence>
<feature type="binding site" evidence="7 9">
    <location>
        <position position="130"/>
    </location>
    <ligand>
        <name>substrate</name>
    </ligand>
</feature>
<comment type="similarity">
    <text evidence="1 7">Belongs to the LDH/MDH superfamily. MDH type 2 family.</text>
</comment>
<dbReference type="PROSITE" id="PS00068">
    <property type="entry name" value="MDH"/>
    <property type="match status" value="1"/>
</dbReference>
<evidence type="ECO:0000256" key="7">
    <source>
        <dbReference type="HAMAP-Rule" id="MF_01517"/>
    </source>
</evidence>
<dbReference type="SUPFAM" id="SSF56327">
    <property type="entry name" value="LDH C-terminal domain-like"/>
    <property type="match status" value="1"/>
</dbReference>
<feature type="domain" description="Lactate/malate dehydrogenase C-terminal" evidence="13">
    <location>
        <begin position="155"/>
        <end position="323"/>
    </location>
</feature>
<dbReference type="NCBIfam" id="TIGR01759">
    <property type="entry name" value="MalateDH-SF1"/>
    <property type="match status" value="1"/>
</dbReference>
<gene>
    <name evidence="7" type="primary">mdh</name>
    <name evidence="14" type="ORF">J3U87_32190</name>
</gene>
<dbReference type="NCBIfam" id="NF003916">
    <property type="entry name" value="PRK05442.1"/>
    <property type="match status" value="1"/>
</dbReference>
<feature type="binding site" evidence="7 10">
    <location>
        <begin position="128"/>
        <end position="130"/>
    </location>
    <ligand>
        <name>NAD(+)</name>
        <dbReference type="ChEBI" id="CHEBI:57540"/>
    </ligand>
</feature>
<dbReference type="CDD" id="cd01338">
    <property type="entry name" value="MDH_chloroplast-like"/>
    <property type="match status" value="1"/>
</dbReference>
<feature type="binding site" evidence="7 10">
    <location>
        <begin position="11"/>
        <end position="17"/>
    </location>
    <ligand>
        <name>NAD(+)</name>
        <dbReference type="ChEBI" id="CHEBI:57540"/>
    </ligand>
</feature>
<dbReference type="InterPro" id="IPR001236">
    <property type="entry name" value="Lactate/malate_DH_N"/>
</dbReference>
<keyword evidence="4 7" id="KW-0560">Oxidoreductase</keyword>
<evidence type="ECO:0000256" key="8">
    <source>
        <dbReference type="PIRSR" id="PIRSR000102-1"/>
    </source>
</evidence>
<evidence type="ECO:0000256" key="9">
    <source>
        <dbReference type="PIRSR" id="PIRSR000102-2"/>
    </source>
</evidence>
<dbReference type="InterPro" id="IPR015955">
    <property type="entry name" value="Lactate_DH/Glyco_Ohase_4_C"/>
</dbReference>
<keyword evidence="3 7" id="KW-0816">Tricarboxylic acid cycle</keyword>
<feature type="domain" description="Lactate/malate dehydrogenase N-terminal" evidence="12">
    <location>
        <begin position="5"/>
        <end position="144"/>
    </location>
</feature>
<evidence type="ECO:0000256" key="11">
    <source>
        <dbReference type="RuleBase" id="RU000422"/>
    </source>
</evidence>
<evidence type="ECO:0000313" key="14">
    <source>
        <dbReference type="EMBL" id="QTD50269.1"/>
    </source>
</evidence>
<dbReference type="Gene3D" id="3.90.110.10">
    <property type="entry name" value="Lactate dehydrogenase/glycoside hydrolase, family 4, C-terminal"/>
    <property type="match status" value="1"/>
</dbReference>
<dbReference type="FunFam" id="3.40.50.720:FF:000010">
    <property type="entry name" value="Malate dehydrogenase"/>
    <property type="match status" value="1"/>
</dbReference>
<dbReference type="Gene3D" id="3.40.50.720">
    <property type="entry name" value="NAD(P)-binding Rossmann-like Domain"/>
    <property type="match status" value="1"/>
</dbReference>
<evidence type="ECO:0000259" key="13">
    <source>
        <dbReference type="Pfam" id="PF02866"/>
    </source>
</evidence>
<dbReference type="GO" id="GO:0030060">
    <property type="term" value="F:L-malate dehydrogenase (NAD+) activity"/>
    <property type="evidence" value="ECO:0007669"/>
    <property type="project" value="UniProtKB-UniRule"/>
</dbReference>
<evidence type="ECO:0000259" key="12">
    <source>
        <dbReference type="Pfam" id="PF00056"/>
    </source>
</evidence>
<dbReference type="FunFam" id="3.90.110.10:FF:000002">
    <property type="entry name" value="Malate dehydrogenase"/>
    <property type="match status" value="1"/>
</dbReference>
<feature type="binding site" evidence="7 10">
    <location>
        <position position="105"/>
    </location>
    <ligand>
        <name>NAD(+)</name>
        <dbReference type="ChEBI" id="CHEBI:57540"/>
    </ligand>
</feature>
<evidence type="ECO:0000256" key="3">
    <source>
        <dbReference type="ARBA" id="ARBA00022532"/>
    </source>
</evidence>
<keyword evidence="5 7" id="KW-0520">NAD</keyword>
<evidence type="ECO:0000256" key="6">
    <source>
        <dbReference type="ARBA" id="ARBA00048313"/>
    </source>
</evidence>